<keyword evidence="10" id="KW-1185">Reference proteome</keyword>
<keyword evidence="3 4" id="KW-0175">Coiled coil</keyword>
<dbReference type="EMBL" id="JAPYYP010000013">
    <property type="protein sequence ID" value="MDA5109102.1"/>
    <property type="molecule type" value="Genomic_DNA"/>
</dbReference>
<dbReference type="Gene3D" id="6.20.50.140">
    <property type="match status" value="1"/>
</dbReference>
<evidence type="ECO:0000259" key="8">
    <source>
        <dbReference type="Pfam" id="PF25990"/>
    </source>
</evidence>
<organism evidence="9 10">
    <name type="scientific">Brevibacillus thermoruber</name>
    <dbReference type="NCBI Taxonomy" id="33942"/>
    <lineage>
        <taxon>Bacteria</taxon>
        <taxon>Bacillati</taxon>
        <taxon>Bacillota</taxon>
        <taxon>Bacilli</taxon>
        <taxon>Bacillales</taxon>
        <taxon>Paenibacillaceae</taxon>
        <taxon>Brevibacillus</taxon>
    </lineage>
</organism>
<reference evidence="9" key="1">
    <citation type="submission" date="2022-12" db="EMBL/GenBank/DDBJ databases">
        <title>Draft genome sequence of the thermophilic strain Brevibacillus thermoruber HT42, isolated from Los Humeros, Puebla, Mexico, with biotechnological potential.</title>
        <authorList>
            <person name="Lara Sanchez J."/>
            <person name="Solis Palacios R."/>
            <person name="Bustos Baena A.S."/>
            <person name="Ruz Baez A.E."/>
            <person name="Espinosa Luna G."/>
            <person name="Oliart Ros R.M."/>
        </authorList>
    </citation>
    <scope>NUCLEOTIDE SEQUENCE</scope>
    <source>
        <strain evidence="9">HT42</strain>
    </source>
</reference>
<dbReference type="GO" id="GO:0016020">
    <property type="term" value="C:membrane"/>
    <property type="evidence" value="ECO:0007669"/>
    <property type="project" value="InterPro"/>
</dbReference>
<dbReference type="GO" id="GO:0030313">
    <property type="term" value="C:cell envelope"/>
    <property type="evidence" value="ECO:0007669"/>
    <property type="project" value="UniProtKB-SubCell"/>
</dbReference>
<dbReference type="InterPro" id="IPR050465">
    <property type="entry name" value="UPF0194_transport"/>
</dbReference>
<comment type="caution">
    <text evidence="9">The sequence shown here is derived from an EMBL/GenBank/DDBJ whole genome shotgun (WGS) entry which is preliminary data.</text>
</comment>
<dbReference type="Pfam" id="PF25989">
    <property type="entry name" value="YknX_C"/>
    <property type="match status" value="1"/>
</dbReference>
<dbReference type="RefSeq" id="WP_271140210.1">
    <property type="nucleotide sequence ID" value="NZ_JAPYYP010000013.1"/>
</dbReference>
<evidence type="ECO:0000313" key="9">
    <source>
        <dbReference type="EMBL" id="MDA5109102.1"/>
    </source>
</evidence>
<evidence type="ECO:0000256" key="4">
    <source>
        <dbReference type="SAM" id="Coils"/>
    </source>
</evidence>
<evidence type="ECO:0000256" key="3">
    <source>
        <dbReference type="ARBA" id="ARBA00023054"/>
    </source>
</evidence>
<dbReference type="InterPro" id="IPR006143">
    <property type="entry name" value="RND_pump_MFP"/>
</dbReference>
<dbReference type="NCBIfam" id="TIGR01730">
    <property type="entry name" value="RND_mfp"/>
    <property type="match status" value="1"/>
</dbReference>
<dbReference type="Pfam" id="PF25881">
    <property type="entry name" value="HH_YBHG"/>
    <property type="match status" value="1"/>
</dbReference>
<name>A0A9X3TQV2_9BACL</name>
<dbReference type="Gene3D" id="2.40.50.100">
    <property type="match status" value="1"/>
</dbReference>
<feature type="domain" description="YknX-like C-terminal permuted SH3-like" evidence="7">
    <location>
        <begin position="346"/>
        <end position="414"/>
    </location>
</feature>
<keyword evidence="5" id="KW-0732">Signal</keyword>
<dbReference type="Gene3D" id="2.40.30.170">
    <property type="match status" value="1"/>
</dbReference>
<gene>
    <name evidence="9" type="ORF">O3V59_12070</name>
</gene>
<feature type="domain" description="YbhG-like alpha-helical hairpin" evidence="6">
    <location>
        <begin position="91"/>
        <end position="215"/>
    </location>
</feature>
<dbReference type="Proteomes" id="UP001151071">
    <property type="component" value="Unassembled WGS sequence"/>
</dbReference>
<dbReference type="InterPro" id="IPR059052">
    <property type="entry name" value="HH_YbhG-like"/>
</dbReference>
<evidence type="ECO:0000259" key="7">
    <source>
        <dbReference type="Pfam" id="PF25989"/>
    </source>
</evidence>
<evidence type="ECO:0000259" key="6">
    <source>
        <dbReference type="Pfam" id="PF25881"/>
    </source>
</evidence>
<accession>A0A9X3TQV2</accession>
<protein>
    <submittedName>
        <fullName evidence="9">Efflux RND transporter periplasmic adaptor subunit</fullName>
    </submittedName>
</protein>
<dbReference type="InterPro" id="IPR058636">
    <property type="entry name" value="Beta-barrel_YknX"/>
</dbReference>
<dbReference type="GO" id="GO:0022857">
    <property type="term" value="F:transmembrane transporter activity"/>
    <property type="evidence" value="ECO:0007669"/>
    <property type="project" value="InterPro"/>
</dbReference>
<comment type="subcellular location">
    <subcellularLocation>
        <location evidence="1">Cell envelope</location>
    </subcellularLocation>
</comment>
<evidence type="ECO:0000256" key="5">
    <source>
        <dbReference type="SAM" id="SignalP"/>
    </source>
</evidence>
<dbReference type="SUPFAM" id="SSF111369">
    <property type="entry name" value="HlyD-like secretion proteins"/>
    <property type="match status" value="2"/>
</dbReference>
<proteinExistence type="inferred from homology"/>
<feature type="signal peptide" evidence="5">
    <location>
        <begin position="1"/>
        <end position="30"/>
    </location>
</feature>
<sequence length="424" mass="45698">MKKRWWIVGSVAAVLAVGAASMTLMGSQQAVGTPVSVGKVTTAALETKVLTSGIVTVEDKQRIYANVNGILREFAVKEGDAVKKGQVIGKIDTSDVESRIMEIDTQIELARANLSKAQAGSEPEELAQERERVAQAERDYDNAKREYERIRQLHESGATTQQELDKAKAQVDSALSALNVARQQYALKQKGPRREEIASLEAQINSRLAEKALLEKERVQSVLVAPADGTVIERAAENGQYVNKGTEILTLANLNHLLIEADINESDVSKIRLGQTAVIEGSALGKQKLSAKVIRISPIAVTTPNSSGQGEKTRVKVTLEPSGDLSALKPGFHVDIDISVEKIDNALQVPIEAVQQEADGSTFVWVAENGVAKKRKVTVGVENELFAEIKSGLKGDEQVILGPFDSLQENAPVQPSAEPQNSGI</sequence>
<dbReference type="PANTHER" id="PTHR32347">
    <property type="entry name" value="EFFLUX SYSTEM COMPONENT YKNX-RELATED"/>
    <property type="match status" value="1"/>
</dbReference>
<feature type="coiled-coil region" evidence="4">
    <location>
        <begin position="126"/>
        <end position="217"/>
    </location>
</feature>
<evidence type="ECO:0000256" key="2">
    <source>
        <dbReference type="ARBA" id="ARBA00009477"/>
    </source>
</evidence>
<dbReference type="AlphaFoldDB" id="A0A9X3TQV2"/>
<dbReference type="Pfam" id="PF25990">
    <property type="entry name" value="Beta-barrel_YknX"/>
    <property type="match status" value="1"/>
</dbReference>
<dbReference type="InterPro" id="IPR058637">
    <property type="entry name" value="YknX-like_C"/>
</dbReference>
<evidence type="ECO:0000256" key="1">
    <source>
        <dbReference type="ARBA" id="ARBA00004196"/>
    </source>
</evidence>
<feature type="chain" id="PRO_5040747874" evidence="5">
    <location>
        <begin position="31"/>
        <end position="424"/>
    </location>
</feature>
<feature type="domain" description="YknX-like beta-barrel" evidence="8">
    <location>
        <begin position="258"/>
        <end position="338"/>
    </location>
</feature>
<dbReference type="Gene3D" id="1.10.287.470">
    <property type="entry name" value="Helix hairpin bin"/>
    <property type="match status" value="1"/>
</dbReference>
<evidence type="ECO:0000313" key="10">
    <source>
        <dbReference type="Proteomes" id="UP001151071"/>
    </source>
</evidence>
<comment type="similarity">
    <text evidence="2">Belongs to the membrane fusion protein (MFP) (TC 8.A.1) family.</text>
</comment>